<dbReference type="AlphaFoldDB" id="A0A0F8X591"/>
<sequence>FNTSLTGDQTLDFSALNLSGSGFTARLKIKELTGTITNHIDNIVSKKLPKSISSPCSEWRMWEAKTFNVHRGVLLWRPEGTTLSMPNVEELVREKVKACFKRSWWRGFAFGVILDLQSMTDGLETINDSIDIRKNGKGTWQWTILSIRDAQNTVGVHTWIKEWLTPVYQDLMAYYEGCGHRIGSFKKEKGKVLELLTAVAKLGTLPGTVRLPEFDPNE</sequence>
<feature type="non-terminal residue" evidence="1">
    <location>
        <position position="1"/>
    </location>
</feature>
<evidence type="ECO:0000313" key="1">
    <source>
        <dbReference type="EMBL" id="KKK56100.1"/>
    </source>
</evidence>
<comment type="caution">
    <text evidence="1">The sequence shown here is derived from an EMBL/GenBank/DDBJ whole genome shotgun (WGS) entry which is preliminary data.</text>
</comment>
<reference evidence="1" key="1">
    <citation type="journal article" date="2015" name="Nature">
        <title>Complex archaea that bridge the gap between prokaryotes and eukaryotes.</title>
        <authorList>
            <person name="Spang A."/>
            <person name="Saw J.H."/>
            <person name="Jorgensen S.L."/>
            <person name="Zaremba-Niedzwiedzka K."/>
            <person name="Martijn J."/>
            <person name="Lind A.E."/>
            <person name="van Eijk R."/>
            <person name="Schleper C."/>
            <person name="Guy L."/>
            <person name="Ettema T.J."/>
        </authorList>
    </citation>
    <scope>NUCLEOTIDE SEQUENCE</scope>
</reference>
<organism evidence="1">
    <name type="scientific">marine sediment metagenome</name>
    <dbReference type="NCBI Taxonomy" id="412755"/>
    <lineage>
        <taxon>unclassified sequences</taxon>
        <taxon>metagenomes</taxon>
        <taxon>ecological metagenomes</taxon>
    </lineage>
</organism>
<name>A0A0F8X591_9ZZZZ</name>
<protein>
    <submittedName>
        <fullName evidence="1">Uncharacterized protein</fullName>
    </submittedName>
</protein>
<dbReference type="EMBL" id="LAZR01065158">
    <property type="protein sequence ID" value="KKK56100.1"/>
    <property type="molecule type" value="Genomic_DNA"/>
</dbReference>
<gene>
    <name evidence="1" type="ORF">LCGC14_3067930</name>
</gene>
<proteinExistence type="predicted"/>
<accession>A0A0F8X591</accession>